<dbReference type="RefSeq" id="WP_209943839.1">
    <property type="nucleotide sequence ID" value="NZ_JAGGJU010000004.1"/>
</dbReference>
<reference evidence="3 4" key="1">
    <citation type="submission" date="2021-03" db="EMBL/GenBank/DDBJ databases">
        <title>Genomic Encyclopedia of Type Strains, Phase IV (KMG-IV): sequencing the most valuable type-strain genomes for metagenomic binning, comparative biology and taxonomic classification.</title>
        <authorList>
            <person name="Goeker M."/>
        </authorList>
    </citation>
    <scope>NUCLEOTIDE SEQUENCE [LARGE SCALE GENOMIC DNA]</scope>
    <source>
        <strain evidence="3 4">DSM 21600</strain>
    </source>
</reference>
<evidence type="ECO:0000313" key="4">
    <source>
        <dbReference type="Proteomes" id="UP000759443"/>
    </source>
</evidence>
<feature type="chain" id="PRO_5047172476" description="Solute-binding protein family 3/N-terminal domain-containing protein" evidence="2">
    <location>
        <begin position="19"/>
        <end position="441"/>
    </location>
</feature>
<feature type="compositionally biased region" description="Polar residues" evidence="1">
    <location>
        <begin position="201"/>
        <end position="210"/>
    </location>
</feature>
<evidence type="ECO:0000313" key="3">
    <source>
        <dbReference type="EMBL" id="MBP1850210.1"/>
    </source>
</evidence>
<name>A0ABS4DX07_9HYPH</name>
<accession>A0ABS4DX07</accession>
<feature type="region of interest" description="Disordered" evidence="1">
    <location>
        <begin position="182"/>
        <end position="210"/>
    </location>
</feature>
<keyword evidence="4" id="KW-1185">Reference proteome</keyword>
<gene>
    <name evidence="3" type="ORF">J2Z17_001644</name>
</gene>
<evidence type="ECO:0000256" key="2">
    <source>
        <dbReference type="SAM" id="SignalP"/>
    </source>
</evidence>
<feature type="signal peptide" evidence="2">
    <location>
        <begin position="1"/>
        <end position="18"/>
    </location>
</feature>
<sequence length="441" mass="48064">MKRAAAVLLTLILSLVSASPNTPGRADTPKLIIGVRSDARPFAYKRLNDVSIDSDATRGPLSRRGYSGYMIRICDAVLAEMMIDPGISPPLTLEDIQIYNLSETHRYAQIESQRPGPPDERTDRPRLPEPGAARFLELGTHFDILCDPATMTSENRWAQVSPPLFLTGIAYLSLKNVPAPGNPCGTPDPKANKTGGKAQETARNSTGTRSESPALIGLVGETTAAREGIQALITANELPKYKDKLMAYIQKSRDSQTTETGMSLPCKPGEEMVRFYPSHQAAAYAFCVTKSFHYYLGDVEIIRSHVAAIPGCIIENGLTTYTNDRYAIFGRAMGTRDKNSPEATLACRAGTATAPTVDGSSPPAQRDAGLVQRKLLVARFFEILNQKVVFNPSILDKAYEDTFPNQPQSRKLQLFYWAVRGERTPDPVQAIGTDGTASPAK</sequence>
<protein>
    <recommendedName>
        <fullName evidence="5">Solute-binding protein family 3/N-terminal domain-containing protein</fullName>
    </recommendedName>
</protein>
<comment type="caution">
    <text evidence="3">The sequence shown here is derived from an EMBL/GenBank/DDBJ whole genome shotgun (WGS) entry which is preliminary data.</text>
</comment>
<keyword evidence="2" id="KW-0732">Signal</keyword>
<feature type="region of interest" description="Disordered" evidence="1">
    <location>
        <begin position="109"/>
        <end position="130"/>
    </location>
</feature>
<evidence type="ECO:0008006" key="5">
    <source>
        <dbReference type="Google" id="ProtNLM"/>
    </source>
</evidence>
<organism evidence="3 4">
    <name type="scientific">Rhizobium halophytocola</name>
    <dbReference type="NCBI Taxonomy" id="735519"/>
    <lineage>
        <taxon>Bacteria</taxon>
        <taxon>Pseudomonadati</taxon>
        <taxon>Pseudomonadota</taxon>
        <taxon>Alphaproteobacteria</taxon>
        <taxon>Hyphomicrobiales</taxon>
        <taxon>Rhizobiaceae</taxon>
        <taxon>Rhizobium/Agrobacterium group</taxon>
        <taxon>Rhizobium</taxon>
    </lineage>
</organism>
<dbReference type="EMBL" id="JAGGJU010000004">
    <property type="protein sequence ID" value="MBP1850210.1"/>
    <property type="molecule type" value="Genomic_DNA"/>
</dbReference>
<evidence type="ECO:0000256" key="1">
    <source>
        <dbReference type="SAM" id="MobiDB-lite"/>
    </source>
</evidence>
<dbReference type="Proteomes" id="UP000759443">
    <property type="component" value="Unassembled WGS sequence"/>
</dbReference>
<proteinExistence type="predicted"/>
<feature type="compositionally biased region" description="Basic and acidic residues" evidence="1">
    <location>
        <begin position="117"/>
        <end position="127"/>
    </location>
</feature>